<dbReference type="InterPro" id="IPR036941">
    <property type="entry name" value="Rcpt_L-dom_sf"/>
</dbReference>
<keyword evidence="4" id="KW-0732">Signal</keyword>
<dbReference type="SUPFAM" id="SSF52058">
    <property type="entry name" value="L domain-like"/>
    <property type="match status" value="4"/>
</dbReference>
<dbReference type="RefSeq" id="WP_382301203.1">
    <property type="nucleotide sequence ID" value="NZ_JBHTLJ010000001.1"/>
</dbReference>
<keyword evidence="2" id="KW-0134">Cell wall</keyword>
<feature type="region of interest" description="Disordered" evidence="6">
    <location>
        <begin position="445"/>
        <end position="469"/>
    </location>
</feature>
<evidence type="ECO:0000313" key="9">
    <source>
        <dbReference type="Proteomes" id="UP001597163"/>
    </source>
</evidence>
<dbReference type="Gene3D" id="3.80.20.20">
    <property type="entry name" value="Receptor L-domain"/>
    <property type="match status" value="3"/>
</dbReference>
<evidence type="ECO:0000313" key="8">
    <source>
        <dbReference type="EMBL" id="MFD1161088.1"/>
    </source>
</evidence>
<dbReference type="Pfam" id="PF13585">
    <property type="entry name" value="CHU_C"/>
    <property type="match status" value="1"/>
</dbReference>
<dbReference type="InterPro" id="IPR051648">
    <property type="entry name" value="CWI-Assembly_Regulator"/>
</dbReference>
<dbReference type="PANTHER" id="PTHR31018">
    <property type="entry name" value="SPORULATION-SPECIFIC PROTEIN-RELATED"/>
    <property type="match status" value="1"/>
</dbReference>
<proteinExistence type="predicted"/>
<dbReference type="PANTHER" id="PTHR31018:SF3">
    <property type="entry name" value="RECEPTOR PROTEIN-TYROSINE KINASE"/>
    <property type="match status" value="1"/>
</dbReference>
<dbReference type="InterPro" id="IPR000494">
    <property type="entry name" value="Rcpt_L-dom"/>
</dbReference>
<comment type="subcellular location">
    <subcellularLocation>
        <location evidence="1">Secreted</location>
        <location evidence="1">Cell wall</location>
    </subcellularLocation>
</comment>
<keyword evidence="5" id="KW-0325">Glycoprotein</keyword>
<keyword evidence="3" id="KW-0964">Secreted</keyword>
<protein>
    <submittedName>
        <fullName evidence="8">T9SS type B sorting domain-containing protein</fullName>
    </submittedName>
</protein>
<dbReference type="InterPro" id="IPR026341">
    <property type="entry name" value="T9SS_type_B"/>
</dbReference>
<evidence type="ECO:0000256" key="5">
    <source>
        <dbReference type="ARBA" id="ARBA00023180"/>
    </source>
</evidence>
<reference evidence="9" key="1">
    <citation type="journal article" date="2019" name="Int. J. Syst. Evol. Microbiol.">
        <title>The Global Catalogue of Microorganisms (GCM) 10K type strain sequencing project: providing services to taxonomists for standard genome sequencing and annotation.</title>
        <authorList>
            <consortium name="The Broad Institute Genomics Platform"/>
            <consortium name="The Broad Institute Genome Sequencing Center for Infectious Disease"/>
            <person name="Wu L."/>
            <person name="Ma J."/>
        </authorList>
    </citation>
    <scope>NUCLEOTIDE SEQUENCE [LARGE SCALE GENOMIC DNA]</scope>
    <source>
        <strain evidence="9">CCUG 63246</strain>
    </source>
</reference>
<evidence type="ECO:0000256" key="2">
    <source>
        <dbReference type="ARBA" id="ARBA00022512"/>
    </source>
</evidence>
<evidence type="ECO:0000256" key="6">
    <source>
        <dbReference type="SAM" id="MobiDB-lite"/>
    </source>
</evidence>
<evidence type="ECO:0000256" key="1">
    <source>
        <dbReference type="ARBA" id="ARBA00004191"/>
    </source>
</evidence>
<dbReference type="Proteomes" id="UP001597163">
    <property type="component" value="Unassembled WGS sequence"/>
</dbReference>
<evidence type="ECO:0000256" key="3">
    <source>
        <dbReference type="ARBA" id="ARBA00022525"/>
    </source>
</evidence>
<dbReference type="EMBL" id="JBHTLJ010000001">
    <property type="protein sequence ID" value="MFD1161088.1"/>
    <property type="molecule type" value="Genomic_DNA"/>
</dbReference>
<evidence type="ECO:0000256" key="4">
    <source>
        <dbReference type="ARBA" id="ARBA00022729"/>
    </source>
</evidence>
<keyword evidence="9" id="KW-1185">Reference proteome</keyword>
<feature type="compositionally biased region" description="Basic and acidic residues" evidence="6">
    <location>
        <begin position="453"/>
        <end position="466"/>
    </location>
</feature>
<organism evidence="8 9">
    <name type="scientific">Hwangdonia seohaensis</name>
    <dbReference type="NCBI Taxonomy" id="1240727"/>
    <lineage>
        <taxon>Bacteria</taxon>
        <taxon>Pseudomonadati</taxon>
        <taxon>Bacteroidota</taxon>
        <taxon>Flavobacteriia</taxon>
        <taxon>Flavobacteriales</taxon>
        <taxon>Flavobacteriaceae</taxon>
        <taxon>Hwangdonia</taxon>
    </lineage>
</organism>
<feature type="domain" description="Receptor L-domain" evidence="7">
    <location>
        <begin position="44"/>
        <end position="95"/>
    </location>
</feature>
<dbReference type="NCBIfam" id="TIGR04131">
    <property type="entry name" value="Bac_Flav_CTERM"/>
    <property type="match status" value="1"/>
</dbReference>
<gene>
    <name evidence="8" type="ORF">ACFQ2E_01585</name>
</gene>
<name>A0ABW3R816_9FLAO</name>
<sequence length="1074" mass="114631">MYRSILLFIILLFGDLIYAQCPTGTVNLNNQSAVEDYIANFGTCEVINGDLIIGDATDISGITAIKRIEGSLIINYSEITSVSNFSNLEYVGGDFEIDQSHLIETIEGIDKLHTVGGDFLISQNYSTLKHIKGFSALEKILGNFQMSENYSLETISPFENLQSVEGWFLIRTCNKTEKLNGFNKLAKIGTVFNSSSFKGNLSIEKNDALTEINGFNSLIEIARNIEIIVNNDLTKIIGFASFEKVSYRMVFSGASLIEIPMFDNLVTIGSGLEITKTGLEDIKSFNSVKIIGDLDPSWGNLYIYDNNNLVEITGFANLEKLEGELGITTNDKLTSLIGFGNLIEAEGLQITYNDSLLNLSGLENLFTVGVIGLFLRYNPSLSDCSAICNLLTYGNVYGIIKIIGNPSKCSSEKEVREECIPDFDGDGILNDDDLDDDNDGILDAVEQNGNPTRDTDNDGKPDHQDLDSDNDGCFDVIEAGFTDNDQNGTLGNAPDTVDANGLIIGESDGYTVPLDDNNDGIFDFQQANILSAGEDGSLEICINNSSVNLFDSLTGTPHAGGIWTPSLSSGTGVFDPYTDSAGVYTYMVVNGACGSDTSEVSVAIDVLPDAGLNGNLEICINSNAVNLFDSLTGAPDAGGIWTPSLSSGTGVFDPSADSAGVYTYTVVNGACGSDTSEVSVAIDVLPDAGLNGNLEICINSNAVNLFDSLTGAPDAGGIWTPSLSSGTGVFDPSADSAGVYTYTVTNGACGSDTSEVSVVIDVLPDAGLNGNLEICINSNAVNLFDSLTGAPDAGGIWTPSLSSGTGVFDPSADSAGVYTYTVTNGACGSDTSEVSVAIDVLPDAGLNGNLEICINSNAVNLFDSLTGAPDASGIWTPSLSSGTGVFDLSTDSAGIYTYTVNNGVCGSDTSEVDVTITSVTPISDYEIKIKEFSNNNMIEVIINSNLEYVFSLDGMNYQNSNVFNNLSGGDYSVYVQEINGCGILKEKVTILDYPNFFTPNGDGVNDLWKLKGQTSRRYSIFIYDRFGKLLKHLPYDSHGWDGTFNGNKLPENDYWFQIVFDDGEKQLGHFSLKR</sequence>
<accession>A0ABW3R816</accession>
<dbReference type="Pfam" id="PF01030">
    <property type="entry name" value="Recep_L_domain"/>
    <property type="match status" value="1"/>
</dbReference>
<comment type="caution">
    <text evidence="8">The sequence shown here is derived from an EMBL/GenBank/DDBJ whole genome shotgun (WGS) entry which is preliminary data.</text>
</comment>
<evidence type="ECO:0000259" key="7">
    <source>
        <dbReference type="Pfam" id="PF01030"/>
    </source>
</evidence>